<dbReference type="EMBL" id="QPJT01000009">
    <property type="protein sequence ID" value="RCX16794.1"/>
    <property type="molecule type" value="Genomic_DNA"/>
</dbReference>
<evidence type="ECO:0000313" key="3">
    <source>
        <dbReference type="Proteomes" id="UP000253034"/>
    </source>
</evidence>
<feature type="transmembrane region" description="Helical" evidence="1">
    <location>
        <begin position="34"/>
        <end position="55"/>
    </location>
</feature>
<keyword evidence="1" id="KW-0812">Transmembrane</keyword>
<dbReference type="RefSeq" id="WP_114297532.1">
    <property type="nucleotide sequence ID" value="NZ_QPJT01000009.1"/>
</dbReference>
<proteinExistence type="predicted"/>
<gene>
    <name evidence="2" type="ORF">DFR58_10919</name>
</gene>
<reference evidence="2 3" key="1">
    <citation type="submission" date="2018-07" db="EMBL/GenBank/DDBJ databases">
        <title>Genomic Encyclopedia of Type Strains, Phase IV (KMG-IV): sequencing the most valuable type-strain genomes for metagenomic binning, comparative biology and taxonomic classification.</title>
        <authorList>
            <person name="Goeker M."/>
        </authorList>
    </citation>
    <scope>NUCLEOTIDE SEQUENCE [LARGE SCALE GENOMIC DNA]</scope>
    <source>
        <strain evidence="2 3">DSM 27016</strain>
    </source>
</reference>
<keyword evidence="1" id="KW-0472">Membrane</keyword>
<accession>A0A369BAT8</accession>
<evidence type="ECO:0000256" key="1">
    <source>
        <dbReference type="SAM" id="Phobius"/>
    </source>
</evidence>
<keyword evidence="3" id="KW-1185">Reference proteome</keyword>
<comment type="caution">
    <text evidence="2">The sequence shown here is derived from an EMBL/GenBank/DDBJ whole genome shotgun (WGS) entry which is preliminary data.</text>
</comment>
<keyword evidence="1" id="KW-1133">Transmembrane helix</keyword>
<dbReference type="NCBIfam" id="TIGR02896">
    <property type="entry name" value="spore_III_AF"/>
    <property type="match status" value="1"/>
</dbReference>
<name>A0A369BAT8_9FIRM</name>
<dbReference type="Proteomes" id="UP000253034">
    <property type="component" value="Unassembled WGS sequence"/>
</dbReference>
<dbReference type="Pfam" id="PF09581">
    <property type="entry name" value="Spore_III_AF"/>
    <property type="match status" value="1"/>
</dbReference>
<dbReference type="InterPro" id="IPR014245">
    <property type="entry name" value="Spore_III_AF"/>
</dbReference>
<organism evidence="2 3">
    <name type="scientific">Anaerobacterium chartisolvens</name>
    <dbReference type="NCBI Taxonomy" id="1297424"/>
    <lineage>
        <taxon>Bacteria</taxon>
        <taxon>Bacillati</taxon>
        <taxon>Bacillota</taxon>
        <taxon>Clostridia</taxon>
        <taxon>Eubacteriales</taxon>
        <taxon>Oscillospiraceae</taxon>
        <taxon>Anaerobacterium</taxon>
    </lineage>
</organism>
<evidence type="ECO:0000313" key="2">
    <source>
        <dbReference type="EMBL" id="RCX16794.1"/>
    </source>
</evidence>
<sequence length="208" mass="23307">MIDFLRSWIFNIVFLAIFIVLIEMLIPSGKTKKVVNLVSGCIMLIAIINPLLGIVGRDIDMKGFQIETGNFIDRKEIEAQGKILEEERMKQIVKLYREKIVSQLEGSAMEVSGVAGANADVVINEDYGSDKFGEIKKAYVRVRLQKENDGIKPVAKVGKIVIDKQERTNEEPLEMDNDIKRQMEGRIGSLFNLSSEDIVITLMEGMGG</sequence>
<dbReference type="AlphaFoldDB" id="A0A369BAT8"/>
<dbReference type="OrthoDB" id="1738919at2"/>
<feature type="transmembrane region" description="Helical" evidence="1">
    <location>
        <begin position="7"/>
        <end position="28"/>
    </location>
</feature>
<protein>
    <submittedName>
        <fullName evidence="2">Stage III sporulation protein AF</fullName>
    </submittedName>
</protein>